<dbReference type="InterPro" id="IPR007263">
    <property type="entry name" value="DCC1-like"/>
</dbReference>
<sequence length="143" mass="15742">MPHTRPAGSRASDGGPALTTYYNGACPICRTEIEHYQGVDQRHDVGLAWQDVSQGVGGLAIHGIDPDTATRRLYAIDAHGHLHAGVDAFILVWSQLPGYRWLARVVALPGVRQLAGVVYEGVLAPLLYRWNRWRRHRAAGNGR</sequence>
<dbReference type="GO" id="GO:0015035">
    <property type="term" value="F:protein-disulfide reductase activity"/>
    <property type="evidence" value="ECO:0007669"/>
    <property type="project" value="InterPro"/>
</dbReference>
<dbReference type="PANTHER" id="PTHR34290">
    <property type="entry name" value="SI:CH73-390P7.2"/>
    <property type="match status" value="1"/>
</dbReference>
<accession>A0A7W6RY88</accession>
<proteinExistence type="predicted"/>
<dbReference type="RefSeq" id="WP_184431319.1">
    <property type="nucleotide sequence ID" value="NZ_JACIGI010000003.1"/>
</dbReference>
<reference evidence="1 2" key="1">
    <citation type="submission" date="2020-08" db="EMBL/GenBank/DDBJ databases">
        <title>Genome sequencing of Purple Non-Sulfur Bacteria from various extreme environments.</title>
        <authorList>
            <person name="Mayer M."/>
        </authorList>
    </citation>
    <scope>NUCLEOTIDE SEQUENCE [LARGE SCALE GENOMIC DNA]</scope>
    <source>
        <strain evidence="1 2">JA135</strain>
    </source>
</reference>
<dbReference type="AlphaFoldDB" id="A0A7W6RY88"/>
<gene>
    <name evidence="1" type="ORF">GGD88_000468</name>
</gene>
<protein>
    <submittedName>
        <fullName evidence="1">Putative DCC family thiol-disulfide oxidoreductase YuxK</fullName>
    </submittedName>
</protein>
<keyword evidence="2" id="KW-1185">Reference proteome</keyword>
<dbReference type="Pfam" id="PF04134">
    <property type="entry name" value="DCC1-like"/>
    <property type="match status" value="1"/>
</dbReference>
<organism evidence="1 2">
    <name type="scientific">Roseospira goensis</name>
    <dbReference type="NCBI Taxonomy" id="391922"/>
    <lineage>
        <taxon>Bacteria</taxon>
        <taxon>Pseudomonadati</taxon>
        <taxon>Pseudomonadota</taxon>
        <taxon>Alphaproteobacteria</taxon>
        <taxon>Rhodospirillales</taxon>
        <taxon>Rhodospirillaceae</taxon>
        <taxon>Roseospira</taxon>
    </lineage>
</organism>
<comment type="caution">
    <text evidence="1">The sequence shown here is derived from an EMBL/GenBank/DDBJ whole genome shotgun (WGS) entry which is preliminary data.</text>
</comment>
<evidence type="ECO:0000313" key="2">
    <source>
        <dbReference type="Proteomes" id="UP000555728"/>
    </source>
</evidence>
<dbReference type="EMBL" id="JACIGI010000003">
    <property type="protein sequence ID" value="MBB4284757.1"/>
    <property type="molecule type" value="Genomic_DNA"/>
</dbReference>
<dbReference type="Proteomes" id="UP000555728">
    <property type="component" value="Unassembled WGS sequence"/>
</dbReference>
<evidence type="ECO:0000313" key="1">
    <source>
        <dbReference type="EMBL" id="MBB4284757.1"/>
    </source>
</evidence>
<dbReference type="InterPro" id="IPR044691">
    <property type="entry name" value="DCC1_Trx"/>
</dbReference>
<name>A0A7W6RY88_9PROT</name>
<dbReference type="PANTHER" id="PTHR34290:SF2">
    <property type="entry name" value="OS04G0668800 PROTEIN"/>
    <property type="match status" value="1"/>
</dbReference>